<evidence type="ECO:0000313" key="3">
    <source>
        <dbReference type="EMBL" id="TXI54502.1"/>
    </source>
</evidence>
<evidence type="ECO:0000256" key="1">
    <source>
        <dbReference type="SAM" id="MobiDB-lite"/>
    </source>
</evidence>
<keyword evidence="3" id="KW-0489">Methyltransferase</keyword>
<feature type="domain" description="Methyltransferase" evidence="2">
    <location>
        <begin position="40"/>
        <end position="137"/>
    </location>
</feature>
<dbReference type="InterPro" id="IPR041698">
    <property type="entry name" value="Methyltransf_25"/>
</dbReference>
<dbReference type="PANTHER" id="PTHR42912">
    <property type="entry name" value="METHYLTRANSFERASE"/>
    <property type="match status" value="1"/>
</dbReference>
<proteinExistence type="predicted"/>
<name>A0A5C7XY71_9MYCO</name>
<dbReference type="Proteomes" id="UP000321797">
    <property type="component" value="Unassembled WGS sequence"/>
</dbReference>
<sequence length="218" mass="23753">MDRAETALVNSLPRRWLQSCYEAPLLARCGGRLIPGSRALEIGCGSGYGTQLMLERFGATRVDAVDLDPAMIRRASRRLARYGDRVRLAQGSATDLRAALDADDASYHAVFDFGVVHHIPDWRNALAEVARVLRPGGRFYFEEVTAHALACDDRFTVEQFLDELTRCGLVVLGSITRIRGDYLLGAADKPLSGQQDRVSRQQDRAAGGPGCAGPLHAG</sequence>
<dbReference type="AlphaFoldDB" id="A0A5C7XY71"/>
<keyword evidence="3" id="KW-0808">Transferase</keyword>
<reference evidence="3 4" key="1">
    <citation type="submission" date="2018-09" db="EMBL/GenBank/DDBJ databases">
        <title>Metagenome Assembled Genomes from an Advanced Water Purification Facility.</title>
        <authorList>
            <person name="Stamps B.W."/>
            <person name="Spear J.R."/>
        </authorList>
    </citation>
    <scope>NUCLEOTIDE SEQUENCE [LARGE SCALE GENOMIC DNA]</scope>
    <source>
        <strain evidence="3">Bin_29_2</strain>
    </source>
</reference>
<evidence type="ECO:0000313" key="4">
    <source>
        <dbReference type="Proteomes" id="UP000321797"/>
    </source>
</evidence>
<dbReference type="GO" id="GO:0008168">
    <property type="term" value="F:methyltransferase activity"/>
    <property type="evidence" value="ECO:0007669"/>
    <property type="project" value="UniProtKB-KW"/>
</dbReference>
<protein>
    <submittedName>
        <fullName evidence="3">Class I SAM-dependent methyltransferase</fullName>
    </submittedName>
</protein>
<dbReference type="Gene3D" id="3.40.50.150">
    <property type="entry name" value="Vaccinia Virus protein VP39"/>
    <property type="match status" value="1"/>
</dbReference>
<dbReference type="SUPFAM" id="SSF53335">
    <property type="entry name" value="S-adenosyl-L-methionine-dependent methyltransferases"/>
    <property type="match status" value="1"/>
</dbReference>
<evidence type="ECO:0000259" key="2">
    <source>
        <dbReference type="Pfam" id="PF13649"/>
    </source>
</evidence>
<dbReference type="EMBL" id="SSGD01000084">
    <property type="protein sequence ID" value="TXI54502.1"/>
    <property type="molecule type" value="Genomic_DNA"/>
</dbReference>
<dbReference type="InterPro" id="IPR029063">
    <property type="entry name" value="SAM-dependent_MTases_sf"/>
</dbReference>
<dbReference type="GO" id="GO:0032259">
    <property type="term" value="P:methylation"/>
    <property type="evidence" value="ECO:0007669"/>
    <property type="project" value="UniProtKB-KW"/>
</dbReference>
<organism evidence="3 4">
    <name type="scientific">Mycolicibacter arupensis</name>
    <dbReference type="NCBI Taxonomy" id="342002"/>
    <lineage>
        <taxon>Bacteria</taxon>
        <taxon>Bacillati</taxon>
        <taxon>Actinomycetota</taxon>
        <taxon>Actinomycetes</taxon>
        <taxon>Mycobacteriales</taxon>
        <taxon>Mycobacteriaceae</taxon>
        <taxon>Mycolicibacter</taxon>
    </lineage>
</organism>
<dbReference type="RefSeq" id="WP_082108384.1">
    <property type="nucleotide sequence ID" value="NZ_SSGD01000084.1"/>
</dbReference>
<dbReference type="Pfam" id="PF13649">
    <property type="entry name" value="Methyltransf_25"/>
    <property type="match status" value="1"/>
</dbReference>
<dbReference type="InterPro" id="IPR050508">
    <property type="entry name" value="Methyltransf_Superfamily"/>
</dbReference>
<accession>A0A5C7XY71</accession>
<gene>
    <name evidence="3" type="ORF">E6Q54_14465</name>
</gene>
<feature type="region of interest" description="Disordered" evidence="1">
    <location>
        <begin position="193"/>
        <end position="218"/>
    </location>
</feature>
<dbReference type="CDD" id="cd02440">
    <property type="entry name" value="AdoMet_MTases"/>
    <property type="match status" value="1"/>
</dbReference>
<comment type="caution">
    <text evidence="3">The sequence shown here is derived from an EMBL/GenBank/DDBJ whole genome shotgun (WGS) entry which is preliminary data.</text>
</comment>
<dbReference type="PANTHER" id="PTHR42912:SF93">
    <property type="entry name" value="N6-ADENOSINE-METHYLTRANSFERASE TMT1A"/>
    <property type="match status" value="1"/>
</dbReference>